<dbReference type="AlphaFoldDB" id="K4DDJ9"/>
<dbReference type="EnsemblPlants" id="Solyc12g019760.1.1">
    <property type="protein sequence ID" value="Solyc12g019760.1.1"/>
    <property type="gene ID" value="Solyc12g019760.1"/>
</dbReference>
<reference evidence="1" key="1">
    <citation type="journal article" date="2012" name="Nature">
        <title>The tomato genome sequence provides insights into fleshy fruit evolution.</title>
        <authorList>
            <consortium name="Tomato Genome Consortium"/>
        </authorList>
    </citation>
    <scope>NUCLEOTIDE SEQUENCE [LARGE SCALE GENOMIC DNA]</scope>
    <source>
        <strain evidence="1">cv. Heinz 1706</strain>
    </source>
</reference>
<proteinExistence type="predicted"/>
<reference evidence="1" key="2">
    <citation type="submission" date="2015-06" db="UniProtKB">
        <authorList>
            <consortium name="EnsemblPlants"/>
        </authorList>
    </citation>
    <scope>IDENTIFICATION</scope>
    <source>
        <strain evidence="1">cv. Heinz 1706</strain>
    </source>
</reference>
<keyword evidence="2" id="KW-1185">Reference proteome</keyword>
<sequence length="73" mass="8271">MSLVVHGGLCFGICKPPLKVMVVEKLHEREQVEDTDLHELHSSTEPSLFLSVQHLSISYIEDLIADNIRVLLF</sequence>
<organism evidence="1">
    <name type="scientific">Solanum lycopersicum</name>
    <name type="common">Tomato</name>
    <name type="synonym">Lycopersicon esculentum</name>
    <dbReference type="NCBI Taxonomy" id="4081"/>
    <lineage>
        <taxon>Eukaryota</taxon>
        <taxon>Viridiplantae</taxon>
        <taxon>Streptophyta</taxon>
        <taxon>Embryophyta</taxon>
        <taxon>Tracheophyta</taxon>
        <taxon>Spermatophyta</taxon>
        <taxon>Magnoliopsida</taxon>
        <taxon>eudicotyledons</taxon>
        <taxon>Gunneridae</taxon>
        <taxon>Pentapetalae</taxon>
        <taxon>asterids</taxon>
        <taxon>lamiids</taxon>
        <taxon>Solanales</taxon>
        <taxon>Solanaceae</taxon>
        <taxon>Solanoideae</taxon>
        <taxon>Solaneae</taxon>
        <taxon>Solanum</taxon>
        <taxon>Solanum subgen. Lycopersicon</taxon>
    </lineage>
</organism>
<protein>
    <submittedName>
        <fullName evidence="1">Uncharacterized protein</fullName>
    </submittedName>
</protein>
<dbReference type="HOGENOM" id="CLU_2709571_0_0_1"/>
<evidence type="ECO:0000313" key="2">
    <source>
        <dbReference type="Proteomes" id="UP000004994"/>
    </source>
</evidence>
<name>K4DDJ9_SOLLC</name>
<dbReference type="Gramene" id="Solyc12g019760.1.1">
    <property type="protein sequence ID" value="Solyc12g019760.1.1"/>
    <property type="gene ID" value="Solyc12g019760.1"/>
</dbReference>
<accession>K4DDJ9</accession>
<dbReference type="Proteomes" id="UP000004994">
    <property type="component" value="Chromosome 12"/>
</dbReference>
<dbReference type="PaxDb" id="4081-Solyc12g019760.1.1"/>
<dbReference type="InParanoid" id="K4DDJ9"/>
<evidence type="ECO:0000313" key="1">
    <source>
        <dbReference type="EnsemblPlants" id="Solyc12g019760.1.1"/>
    </source>
</evidence>